<accession>A0A7C8ZHP2</accession>
<dbReference type="EMBL" id="GISG01134575">
    <property type="protein sequence ID" value="MBA4643652.1"/>
    <property type="molecule type" value="Transcribed_RNA"/>
</dbReference>
<feature type="signal peptide" evidence="1">
    <location>
        <begin position="1"/>
        <end position="17"/>
    </location>
</feature>
<evidence type="ECO:0008006" key="3">
    <source>
        <dbReference type="Google" id="ProtNLM"/>
    </source>
</evidence>
<sequence>MASLNSILSHLVLVAGAANIRPPSPTGSNPKERHFTARFGIAFDGVVGKWLVVRRYGPSHLACMYRFFRHGGKVRPLIFIDRLASSHITRTIFFRSSGFPTKTLGNELLSVA</sequence>
<protein>
    <recommendedName>
        <fullName evidence="3">Secreted protein</fullName>
    </recommendedName>
</protein>
<keyword evidence="1" id="KW-0732">Signal</keyword>
<reference evidence="2" key="1">
    <citation type="journal article" date="2013" name="J. Plant Res.">
        <title>Effect of fungi and light on seed germination of three Opuntia species from semiarid lands of central Mexico.</title>
        <authorList>
            <person name="Delgado-Sanchez P."/>
            <person name="Jimenez-Bremont J.F."/>
            <person name="Guerrero-Gonzalez Mde L."/>
            <person name="Flores J."/>
        </authorList>
    </citation>
    <scope>NUCLEOTIDE SEQUENCE</scope>
    <source>
        <tissue evidence="2">Cladode</tissue>
    </source>
</reference>
<evidence type="ECO:0000313" key="2">
    <source>
        <dbReference type="EMBL" id="MBA4643652.1"/>
    </source>
</evidence>
<evidence type="ECO:0000256" key="1">
    <source>
        <dbReference type="SAM" id="SignalP"/>
    </source>
</evidence>
<feature type="chain" id="PRO_5027877175" description="Secreted protein" evidence="1">
    <location>
        <begin position="18"/>
        <end position="112"/>
    </location>
</feature>
<reference evidence="2" key="2">
    <citation type="submission" date="2020-07" db="EMBL/GenBank/DDBJ databases">
        <authorList>
            <person name="Vera ALvarez R."/>
            <person name="Arias-Moreno D.M."/>
            <person name="Jimenez-Jacinto V."/>
            <person name="Jimenez-Bremont J.F."/>
            <person name="Swaminathan K."/>
            <person name="Moose S.P."/>
            <person name="Guerrero-Gonzalez M.L."/>
            <person name="Marino-Ramirez L."/>
            <person name="Landsman D."/>
            <person name="Rodriguez-Kessler M."/>
            <person name="Delgado-Sanchez P."/>
        </authorList>
    </citation>
    <scope>NUCLEOTIDE SEQUENCE</scope>
    <source>
        <tissue evidence="2">Cladode</tissue>
    </source>
</reference>
<dbReference type="AlphaFoldDB" id="A0A7C8ZHP2"/>
<proteinExistence type="predicted"/>
<organism evidence="2">
    <name type="scientific">Opuntia streptacantha</name>
    <name type="common">Prickly pear cactus</name>
    <name type="synonym">Opuntia cardona</name>
    <dbReference type="NCBI Taxonomy" id="393608"/>
    <lineage>
        <taxon>Eukaryota</taxon>
        <taxon>Viridiplantae</taxon>
        <taxon>Streptophyta</taxon>
        <taxon>Embryophyta</taxon>
        <taxon>Tracheophyta</taxon>
        <taxon>Spermatophyta</taxon>
        <taxon>Magnoliopsida</taxon>
        <taxon>eudicotyledons</taxon>
        <taxon>Gunneridae</taxon>
        <taxon>Pentapetalae</taxon>
        <taxon>Caryophyllales</taxon>
        <taxon>Cactineae</taxon>
        <taxon>Cactaceae</taxon>
        <taxon>Opuntioideae</taxon>
        <taxon>Opuntia</taxon>
    </lineage>
</organism>
<name>A0A7C8ZHP2_OPUST</name>